<dbReference type="SUPFAM" id="SSF54637">
    <property type="entry name" value="Thioesterase/thiol ester dehydrase-isomerase"/>
    <property type="match status" value="1"/>
</dbReference>
<proteinExistence type="predicted"/>
<organism evidence="3 4">
    <name type="scientific">Clostridium argentinense CDC 2741</name>
    <dbReference type="NCBI Taxonomy" id="1418104"/>
    <lineage>
        <taxon>Bacteria</taxon>
        <taxon>Bacillati</taxon>
        <taxon>Bacillota</taxon>
        <taxon>Clostridia</taxon>
        <taxon>Eubacteriales</taxon>
        <taxon>Clostridiaceae</taxon>
        <taxon>Clostridium</taxon>
    </lineage>
</organism>
<evidence type="ECO:0000313" key="3">
    <source>
        <dbReference type="EMBL" id="KIE46759.1"/>
    </source>
</evidence>
<dbReference type="RefSeq" id="WP_052268095.1">
    <property type="nucleotide sequence ID" value="NZ_AYSO01000016.1"/>
</dbReference>
<dbReference type="Proteomes" id="UP000031366">
    <property type="component" value="Unassembled WGS sequence"/>
</dbReference>
<feature type="domain" description="MaoC-like" evidence="2">
    <location>
        <begin position="21"/>
        <end position="117"/>
    </location>
</feature>
<name>A0A0C1U1F8_9CLOT</name>
<evidence type="ECO:0000256" key="1">
    <source>
        <dbReference type="ARBA" id="ARBA00023239"/>
    </source>
</evidence>
<dbReference type="PANTHER" id="PTHR43437">
    <property type="entry name" value="HYDROXYACYL-THIOESTER DEHYDRATASE TYPE 2, MITOCHONDRIAL-RELATED"/>
    <property type="match status" value="1"/>
</dbReference>
<dbReference type="AlphaFoldDB" id="A0A0C1U1F8"/>
<dbReference type="Pfam" id="PF01575">
    <property type="entry name" value="MaoC_dehydratas"/>
    <property type="match status" value="1"/>
</dbReference>
<evidence type="ECO:0000259" key="2">
    <source>
        <dbReference type="Pfam" id="PF01575"/>
    </source>
</evidence>
<dbReference type="InterPro" id="IPR050965">
    <property type="entry name" value="UPF0336/Enoyl-CoA_hydratase"/>
</dbReference>
<gene>
    <name evidence="3" type="ORF">U732_3377</name>
</gene>
<dbReference type="OrthoDB" id="9801625at2"/>
<keyword evidence="1" id="KW-0456">Lyase</keyword>
<comment type="caution">
    <text evidence="3">The sequence shown here is derived from an EMBL/GenBank/DDBJ whole genome shotgun (WGS) entry which is preliminary data.</text>
</comment>
<dbReference type="CDD" id="cd03449">
    <property type="entry name" value="R_hydratase"/>
    <property type="match status" value="1"/>
</dbReference>
<dbReference type="InterPro" id="IPR002539">
    <property type="entry name" value="MaoC-like_dom"/>
</dbReference>
<dbReference type="EMBL" id="AYSO01000016">
    <property type="protein sequence ID" value="KIE46759.1"/>
    <property type="molecule type" value="Genomic_DNA"/>
</dbReference>
<evidence type="ECO:0000313" key="4">
    <source>
        <dbReference type="Proteomes" id="UP000031366"/>
    </source>
</evidence>
<dbReference type="Gene3D" id="3.10.129.10">
    <property type="entry name" value="Hotdog Thioesterase"/>
    <property type="match status" value="1"/>
</dbReference>
<sequence>MGCNKERLIGKRAEEIKIGDKASISKTISEYDVYGFAGITGDLNPAHVNEVYAKDTQFNGRIAHGMLGAGLISAVLGMRLPGPGAIYLGQELKFKKPTRIGDTITAEAEIMEMTDKGKFYIAKIKTTCFNQKDEVVIEGVATVIPPQ</sequence>
<accession>A0A0C1U1F8</accession>
<reference evidence="3 4" key="1">
    <citation type="journal article" date="2015" name="Infect. Genet. Evol.">
        <title>Genomic sequences of six botulinum neurotoxin-producing strains representing three clostridial species illustrate the mobility and diversity of botulinum neurotoxin genes.</title>
        <authorList>
            <person name="Smith T.J."/>
            <person name="Hill K.K."/>
            <person name="Xie G."/>
            <person name="Foley B.T."/>
            <person name="Williamson C.H."/>
            <person name="Foster J.T."/>
            <person name="Johnson S.L."/>
            <person name="Chertkov O."/>
            <person name="Teshima H."/>
            <person name="Gibbons H.S."/>
            <person name="Johnsky L.A."/>
            <person name="Karavis M.A."/>
            <person name="Smith L.A."/>
        </authorList>
    </citation>
    <scope>NUCLEOTIDE SEQUENCE [LARGE SCALE GENOMIC DNA]</scope>
    <source>
        <strain evidence="3 4">CDC 2741</strain>
    </source>
</reference>
<dbReference type="STRING" id="29341.RSJ17_19045"/>
<dbReference type="FunFam" id="3.10.129.10:FF:000042">
    <property type="entry name" value="MaoC domain protein dehydratase"/>
    <property type="match status" value="1"/>
</dbReference>
<protein>
    <submittedName>
        <fullName evidence="3">MaoC like domain protein</fullName>
    </submittedName>
</protein>
<dbReference type="GO" id="GO:0019171">
    <property type="term" value="F:(3R)-hydroxyacyl-[acyl-carrier-protein] dehydratase activity"/>
    <property type="evidence" value="ECO:0007669"/>
    <property type="project" value="TreeGrafter"/>
</dbReference>
<dbReference type="PANTHER" id="PTHR43437:SF3">
    <property type="entry name" value="HYDROXYACYL-THIOESTER DEHYDRATASE TYPE 2, MITOCHONDRIAL"/>
    <property type="match status" value="1"/>
</dbReference>
<dbReference type="InterPro" id="IPR029069">
    <property type="entry name" value="HotDog_dom_sf"/>
</dbReference>
<dbReference type="GO" id="GO:0006633">
    <property type="term" value="P:fatty acid biosynthetic process"/>
    <property type="evidence" value="ECO:0007669"/>
    <property type="project" value="TreeGrafter"/>
</dbReference>
<keyword evidence="4" id="KW-1185">Reference proteome</keyword>